<organism evidence="2 3">
    <name type="scientific">Mameliella alba</name>
    <dbReference type="NCBI Taxonomy" id="561184"/>
    <lineage>
        <taxon>Bacteria</taxon>
        <taxon>Pseudomonadati</taxon>
        <taxon>Pseudomonadota</taxon>
        <taxon>Alphaproteobacteria</taxon>
        <taxon>Rhodobacterales</taxon>
        <taxon>Roseobacteraceae</taxon>
        <taxon>Mameliella</taxon>
    </lineage>
</organism>
<keyword evidence="3" id="KW-1185">Reference proteome</keyword>
<protein>
    <submittedName>
        <fullName evidence="2">Putative Lipoprotein</fullName>
    </submittedName>
</protein>
<dbReference type="GeneID" id="66502297"/>
<comment type="caution">
    <text evidence="2">The sequence shown here is derived from an EMBL/GenBank/DDBJ whole genome shotgun (WGS) entry which is preliminary data.</text>
</comment>
<dbReference type="InterPro" id="IPR006311">
    <property type="entry name" value="TAT_signal"/>
</dbReference>
<dbReference type="AlphaFoldDB" id="A0A0B3SR89"/>
<dbReference type="PATRIC" id="fig|1515334.3.peg.2495"/>
<evidence type="ECO:0000313" key="3">
    <source>
        <dbReference type="Proteomes" id="UP000030960"/>
    </source>
</evidence>
<dbReference type="RefSeq" id="WP_308421212.1">
    <property type="nucleotide sequence ID" value="NZ_AP022337.1"/>
</dbReference>
<dbReference type="EMBL" id="JSUQ01000009">
    <property type="protein sequence ID" value="KHQ52934.1"/>
    <property type="molecule type" value="Genomic_DNA"/>
</dbReference>
<accession>A0A0B3SR89</accession>
<evidence type="ECO:0000313" key="2">
    <source>
        <dbReference type="EMBL" id="KHQ52934.1"/>
    </source>
</evidence>
<dbReference type="Proteomes" id="UP000030960">
    <property type="component" value="Unassembled WGS sequence"/>
</dbReference>
<proteinExistence type="predicted"/>
<feature type="region of interest" description="Disordered" evidence="1">
    <location>
        <begin position="184"/>
        <end position="213"/>
    </location>
</feature>
<name>A0A0B3SR89_9RHOB</name>
<keyword evidence="2" id="KW-0449">Lipoprotein</keyword>
<evidence type="ECO:0000256" key="1">
    <source>
        <dbReference type="SAM" id="MobiDB-lite"/>
    </source>
</evidence>
<gene>
    <name evidence="2" type="ORF">OA50_02478</name>
</gene>
<sequence length="213" mass="22479">MMNRRAAMAGLGASVLVAGCAGSVSGPDSTPEQAAAAAYRHPGEPEIILYTMINNRTGSGAHSSMLINAPSQRVIYDPAGSVRFQNVPEIGDVLYGITPQAKQFFESAHARSTYRMLALRRPVDGAVAERALKLVQSKGAAAPALCSNAVSDTLGQLPGFESLGGIWTPMKLANRFEKLPNVSRRELRENDSDDKDAAIAALEAGKTTQAGQP</sequence>
<dbReference type="PROSITE" id="PS51257">
    <property type="entry name" value="PROKAR_LIPOPROTEIN"/>
    <property type="match status" value="1"/>
</dbReference>
<reference evidence="2 3" key="1">
    <citation type="submission" date="2014-10" db="EMBL/GenBank/DDBJ databases">
        <title>Genome sequence of Ponticoccus sp. strain UMTAT08 isolated from clonal culture of toxic dinoflagellate Alexandrium tamiyavanichii.</title>
        <authorList>
            <person name="Gan H.Y."/>
            <person name="Muhd D.-D."/>
            <person name="Mohd Noor M.E."/>
            <person name="Yeong Y.S."/>
            <person name="Usup G."/>
        </authorList>
    </citation>
    <scope>NUCLEOTIDE SEQUENCE [LARGE SCALE GENOMIC DNA]</scope>
    <source>
        <strain evidence="2 3">UMTAT08</strain>
    </source>
</reference>
<dbReference type="PROSITE" id="PS51318">
    <property type="entry name" value="TAT"/>
    <property type="match status" value="1"/>
</dbReference>
<dbReference type="STRING" id="561184.SAMN05216376_11098"/>